<organism evidence="3 4">
    <name type="scientific">Dermabacter jinjuensis</name>
    <dbReference type="NCBI Taxonomy" id="1667168"/>
    <lineage>
        <taxon>Bacteria</taxon>
        <taxon>Bacillati</taxon>
        <taxon>Actinomycetota</taxon>
        <taxon>Actinomycetes</taxon>
        <taxon>Micrococcales</taxon>
        <taxon>Dermabacteraceae</taxon>
        <taxon>Dermabacter</taxon>
    </lineage>
</organism>
<protein>
    <recommendedName>
        <fullName evidence="5">Lipoprotein</fullName>
    </recommendedName>
</protein>
<dbReference type="Proteomes" id="UP000815698">
    <property type="component" value="Chromosome"/>
</dbReference>
<feature type="region of interest" description="Disordered" evidence="1">
    <location>
        <begin position="30"/>
        <end position="101"/>
    </location>
</feature>
<reference evidence="3 4" key="1">
    <citation type="journal article" date="2016" name="Int. J. Syst. Evol. Microbiol.">
        <title>Dermabacter jinjuensis sp. nov., a novel species of the genus Dermabacter isolated from a clinical specimen.</title>
        <authorList>
            <person name="Park Y.K."/>
            <person name="Lee K.M."/>
            <person name="Lee W.K."/>
            <person name="Cho M.J."/>
            <person name="Lee H.S."/>
            <person name="Cho Y.G."/>
            <person name="Lee Y.C."/>
            <person name="Lee W.K."/>
            <person name="Seong W.K."/>
            <person name="Hwang K.J."/>
        </authorList>
    </citation>
    <scope>NUCLEOTIDE SEQUENCE [LARGE SCALE GENOMIC DNA]</scope>
    <source>
        <strain evidence="3 4">32T</strain>
    </source>
</reference>
<proteinExistence type="predicted"/>
<feature type="signal peptide" evidence="2">
    <location>
        <begin position="1"/>
        <end position="21"/>
    </location>
</feature>
<keyword evidence="4" id="KW-1185">Reference proteome</keyword>
<evidence type="ECO:0000313" key="3">
    <source>
        <dbReference type="EMBL" id="ATH95850.1"/>
    </source>
</evidence>
<accession>A0ABN5DLD9</accession>
<keyword evidence="2" id="KW-0732">Signal</keyword>
<dbReference type="RefSeq" id="WP_070435653.1">
    <property type="nucleotide sequence ID" value="NZ_CP023482.1"/>
</dbReference>
<feature type="chain" id="PRO_5045902847" description="Lipoprotein" evidence="2">
    <location>
        <begin position="22"/>
        <end position="218"/>
    </location>
</feature>
<sequence>MSTFMRKNRSISIIAAAGVLAFGLAGCGASNDAKKDDSASKETTTASETKEDSTSSESSASASDSGESTDSGSGAVTGDDVASSVHGTPVELDETPFTEEDKKKGAQVVADFFTSSLDKKFEDACTNMVARNGDAYERMDTPEIREQCAAQNERVLSSQGITEDQAEQIKQVMKPENLEIQPNEDGTAKVLFQGQDLGISLLKVKGAGPLVDMRNLSS</sequence>
<dbReference type="EMBL" id="CP023482">
    <property type="protein sequence ID" value="ATH95850.1"/>
    <property type="molecule type" value="Genomic_DNA"/>
</dbReference>
<evidence type="ECO:0000256" key="1">
    <source>
        <dbReference type="SAM" id="MobiDB-lite"/>
    </source>
</evidence>
<dbReference type="PROSITE" id="PS51257">
    <property type="entry name" value="PROKAR_LIPOPROTEIN"/>
    <property type="match status" value="1"/>
</dbReference>
<gene>
    <name evidence="3" type="ORF">COP05_01145</name>
</gene>
<feature type="compositionally biased region" description="Low complexity" evidence="1">
    <location>
        <begin position="55"/>
        <end position="74"/>
    </location>
</feature>
<evidence type="ECO:0000256" key="2">
    <source>
        <dbReference type="SAM" id="SignalP"/>
    </source>
</evidence>
<name>A0ABN5DLD9_9MICO</name>
<evidence type="ECO:0008006" key="5">
    <source>
        <dbReference type="Google" id="ProtNLM"/>
    </source>
</evidence>
<evidence type="ECO:0000313" key="4">
    <source>
        <dbReference type="Proteomes" id="UP000815698"/>
    </source>
</evidence>